<dbReference type="EMBL" id="JAZAVK010000223">
    <property type="protein sequence ID" value="KAK7415976.1"/>
    <property type="molecule type" value="Genomic_DNA"/>
</dbReference>
<keyword evidence="10" id="KW-1185">Reference proteome</keyword>
<gene>
    <name evidence="9" type="ORF">QQZ08_012167</name>
</gene>
<evidence type="ECO:0000256" key="6">
    <source>
        <dbReference type="SAM" id="MobiDB-lite"/>
    </source>
</evidence>
<accession>A0ABR1H4J2</accession>
<evidence type="ECO:0000256" key="2">
    <source>
        <dbReference type="ARBA" id="ARBA00022692"/>
    </source>
</evidence>
<feature type="transmembrane region" description="Helical" evidence="7">
    <location>
        <begin position="6"/>
        <end position="30"/>
    </location>
</feature>
<dbReference type="PANTHER" id="PTHR33048">
    <property type="entry name" value="PTH11-LIKE INTEGRAL MEMBRANE PROTEIN (AFU_ORTHOLOGUE AFUA_5G11245)"/>
    <property type="match status" value="1"/>
</dbReference>
<evidence type="ECO:0000256" key="7">
    <source>
        <dbReference type="SAM" id="Phobius"/>
    </source>
</evidence>
<sequence>MAQDLSGALMASSIVIICITTAAIAMRLWIRANLKTTGVDDCAWVFLIALCVATIMATKSGFGLHKKFVPDKDYEMFLRLTTVCSSTFSCGVSFAKSSFAVLYLRIQPSRKLRIANKCLIVFLFAQAIEESCIVIFNCRPISASWNLEQLKTAKCLDIHVLWWSTFVFNMSTDLFLFIQPIPAMWKLQLPLTKRIGLICMLSLGLLVCITSIIRIIFVTRIGADTTYEYVEPMIWSEVELGALIICSTIPCLRQVVQKVPWLNHALGLSSNKTSQNYYGHSGSLSKKNGSIPLKSYNQSHKDYLQSKSKGNGPYSRDYGLTSKAIGGPHTKNDSTEEIFPHKTDGNGAIMVTHEVVRDVESHTTSSTAGSVIHDNYYESAGKQRSK</sequence>
<feature type="region of interest" description="Disordered" evidence="6">
    <location>
        <begin position="359"/>
        <end position="386"/>
    </location>
</feature>
<evidence type="ECO:0000256" key="1">
    <source>
        <dbReference type="ARBA" id="ARBA00004141"/>
    </source>
</evidence>
<evidence type="ECO:0000259" key="8">
    <source>
        <dbReference type="Pfam" id="PF20684"/>
    </source>
</evidence>
<organism evidence="9 10">
    <name type="scientific">Neonectria magnoliae</name>
    <dbReference type="NCBI Taxonomy" id="2732573"/>
    <lineage>
        <taxon>Eukaryota</taxon>
        <taxon>Fungi</taxon>
        <taxon>Dikarya</taxon>
        <taxon>Ascomycota</taxon>
        <taxon>Pezizomycotina</taxon>
        <taxon>Sordariomycetes</taxon>
        <taxon>Hypocreomycetidae</taxon>
        <taxon>Hypocreales</taxon>
        <taxon>Nectriaceae</taxon>
        <taxon>Neonectria</taxon>
    </lineage>
</organism>
<proteinExistence type="inferred from homology"/>
<feature type="region of interest" description="Disordered" evidence="6">
    <location>
        <begin position="304"/>
        <end position="336"/>
    </location>
</feature>
<feature type="domain" description="Rhodopsin" evidence="8">
    <location>
        <begin position="26"/>
        <end position="258"/>
    </location>
</feature>
<feature type="transmembrane region" description="Helical" evidence="7">
    <location>
        <begin position="195"/>
        <end position="217"/>
    </location>
</feature>
<keyword evidence="2 7" id="KW-0812">Transmembrane</keyword>
<evidence type="ECO:0000256" key="3">
    <source>
        <dbReference type="ARBA" id="ARBA00022989"/>
    </source>
</evidence>
<feature type="transmembrane region" description="Helical" evidence="7">
    <location>
        <begin position="76"/>
        <end position="106"/>
    </location>
</feature>
<evidence type="ECO:0000256" key="5">
    <source>
        <dbReference type="ARBA" id="ARBA00038359"/>
    </source>
</evidence>
<evidence type="ECO:0000256" key="4">
    <source>
        <dbReference type="ARBA" id="ARBA00023136"/>
    </source>
</evidence>
<reference evidence="9 10" key="1">
    <citation type="journal article" date="2025" name="Microbiol. Resour. Announc.">
        <title>Draft genome sequences for Neonectria magnoliae and Neonectria punicea, canker pathogens of Liriodendron tulipifera and Acer saccharum in West Virginia.</title>
        <authorList>
            <person name="Petronek H.M."/>
            <person name="Kasson M.T."/>
            <person name="Metheny A.M."/>
            <person name="Stauder C.M."/>
            <person name="Lovett B."/>
            <person name="Lynch S.C."/>
            <person name="Garnas J.R."/>
            <person name="Kasson L.R."/>
            <person name="Stajich J.E."/>
        </authorList>
    </citation>
    <scope>NUCLEOTIDE SEQUENCE [LARGE SCALE GENOMIC DNA]</scope>
    <source>
        <strain evidence="9 10">NRRL 64651</strain>
    </source>
</reference>
<dbReference type="PANTHER" id="PTHR33048:SF123">
    <property type="entry name" value="INTEGRAL MEMBRANE PROTEIN"/>
    <property type="match status" value="1"/>
</dbReference>
<dbReference type="InterPro" id="IPR049326">
    <property type="entry name" value="Rhodopsin_dom_fungi"/>
</dbReference>
<keyword evidence="3 7" id="KW-1133">Transmembrane helix</keyword>
<feature type="transmembrane region" description="Helical" evidence="7">
    <location>
        <begin position="42"/>
        <end position="64"/>
    </location>
</feature>
<comment type="subcellular location">
    <subcellularLocation>
        <location evidence="1">Membrane</location>
        <topology evidence="1">Multi-pass membrane protein</topology>
    </subcellularLocation>
</comment>
<keyword evidence="4 7" id="KW-0472">Membrane</keyword>
<dbReference type="Proteomes" id="UP001498421">
    <property type="component" value="Unassembled WGS sequence"/>
</dbReference>
<protein>
    <recommendedName>
        <fullName evidence="8">Rhodopsin domain-containing protein</fullName>
    </recommendedName>
</protein>
<comment type="caution">
    <text evidence="9">The sequence shown here is derived from an EMBL/GenBank/DDBJ whole genome shotgun (WGS) entry which is preliminary data.</text>
</comment>
<dbReference type="Pfam" id="PF20684">
    <property type="entry name" value="Fung_rhodopsin"/>
    <property type="match status" value="1"/>
</dbReference>
<name>A0ABR1H4J2_9HYPO</name>
<dbReference type="InterPro" id="IPR052337">
    <property type="entry name" value="SAT4-like"/>
</dbReference>
<comment type="similarity">
    <text evidence="5">Belongs to the SAT4 family.</text>
</comment>
<feature type="transmembrane region" description="Helical" evidence="7">
    <location>
        <begin position="160"/>
        <end position="183"/>
    </location>
</feature>
<evidence type="ECO:0000313" key="10">
    <source>
        <dbReference type="Proteomes" id="UP001498421"/>
    </source>
</evidence>
<evidence type="ECO:0000313" key="9">
    <source>
        <dbReference type="EMBL" id="KAK7415976.1"/>
    </source>
</evidence>